<protein>
    <submittedName>
        <fullName evidence="1">4959_t:CDS:1</fullName>
    </submittedName>
</protein>
<organism evidence="1 2">
    <name type="scientific">Scutellospora calospora</name>
    <dbReference type="NCBI Taxonomy" id="85575"/>
    <lineage>
        <taxon>Eukaryota</taxon>
        <taxon>Fungi</taxon>
        <taxon>Fungi incertae sedis</taxon>
        <taxon>Mucoromycota</taxon>
        <taxon>Glomeromycotina</taxon>
        <taxon>Glomeromycetes</taxon>
        <taxon>Diversisporales</taxon>
        <taxon>Gigasporaceae</taxon>
        <taxon>Scutellospora</taxon>
    </lineage>
</organism>
<proteinExistence type="predicted"/>
<evidence type="ECO:0000313" key="2">
    <source>
        <dbReference type="Proteomes" id="UP000789860"/>
    </source>
</evidence>
<name>A0ACA9MU33_9GLOM</name>
<comment type="caution">
    <text evidence="1">The sequence shown here is derived from an EMBL/GenBank/DDBJ whole genome shotgun (WGS) entry which is preliminary data.</text>
</comment>
<reference evidence="1" key="1">
    <citation type="submission" date="2021-06" db="EMBL/GenBank/DDBJ databases">
        <authorList>
            <person name="Kallberg Y."/>
            <person name="Tangrot J."/>
            <person name="Rosling A."/>
        </authorList>
    </citation>
    <scope>NUCLEOTIDE SEQUENCE</scope>
    <source>
        <strain evidence="1">AU212A</strain>
    </source>
</reference>
<sequence>KLLSIPTLSASAERNWSQFGFIHSKLRARLGNNKVKKLVAVSQNLRIQKNIVEDSWFDELQ</sequence>
<evidence type="ECO:0000313" key="1">
    <source>
        <dbReference type="EMBL" id="CAG8611430.1"/>
    </source>
</evidence>
<gene>
    <name evidence="1" type="ORF">SCALOS_LOCUS7306</name>
</gene>
<feature type="non-terminal residue" evidence="1">
    <location>
        <position position="1"/>
    </location>
</feature>
<keyword evidence="2" id="KW-1185">Reference proteome</keyword>
<dbReference type="Proteomes" id="UP000789860">
    <property type="component" value="Unassembled WGS sequence"/>
</dbReference>
<accession>A0ACA9MU33</accession>
<dbReference type="EMBL" id="CAJVPM010016002">
    <property type="protein sequence ID" value="CAG8611430.1"/>
    <property type="molecule type" value="Genomic_DNA"/>
</dbReference>